<organism evidence="1 2">
    <name type="scientific">Portunus trituberculatus</name>
    <name type="common">Swimming crab</name>
    <name type="synonym">Neptunus trituberculatus</name>
    <dbReference type="NCBI Taxonomy" id="210409"/>
    <lineage>
        <taxon>Eukaryota</taxon>
        <taxon>Metazoa</taxon>
        <taxon>Ecdysozoa</taxon>
        <taxon>Arthropoda</taxon>
        <taxon>Crustacea</taxon>
        <taxon>Multicrustacea</taxon>
        <taxon>Malacostraca</taxon>
        <taxon>Eumalacostraca</taxon>
        <taxon>Eucarida</taxon>
        <taxon>Decapoda</taxon>
        <taxon>Pleocyemata</taxon>
        <taxon>Brachyura</taxon>
        <taxon>Eubrachyura</taxon>
        <taxon>Portunoidea</taxon>
        <taxon>Portunidae</taxon>
        <taxon>Portuninae</taxon>
        <taxon>Portunus</taxon>
    </lineage>
</organism>
<dbReference type="EMBL" id="VSRR010000753">
    <property type="protein sequence ID" value="MPC19237.1"/>
    <property type="molecule type" value="Genomic_DNA"/>
</dbReference>
<gene>
    <name evidence="1" type="ORF">E2C01_012148</name>
</gene>
<dbReference type="Proteomes" id="UP000324222">
    <property type="component" value="Unassembled WGS sequence"/>
</dbReference>
<reference evidence="1 2" key="1">
    <citation type="submission" date="2019-05" db="EMBL/GenBank/DDBJ databases">
        <title>Another draft genome of Portunus trituberculatus and its Hox gene families provides insights of decapod evolution.</title>
        <authorList>
            <person name="Jeong J.-H."/>
            <person name="Song I."/>
            <person name="Kim S."/>
            <person name="Choi T."/>
            <person name="Kim D."/>
            <person name="Ryu S."/>
            <person name="Kim W."/>
        </authorList>
    </citation>
    <scope>NUCLEOTIDE SEQUENCE [LARGE SCALE GENOMIC DNA]</scope>
    <source>
        <tissue evidence="1">Muscle</tissue>
    </source>
</reference>
<evidence type="ECO:0000313" key="1">
    <source>
        <dbReference type="EMBL" id="MPC19237.1"/>
    </source>
</evidence>
<protein>
    <submittedName>
        <fullName evidence="1">Uncharacterized protein</fullName>
    </submittedName>
</protein>
<proteinExistence type="predicted"/>
<dbReference type="AlphaFoldDB" id="A0A5B7DDE0"/>
<keyword evidence="2" id="KW-1185">Reference proteome</keyword>
<accession>A0A5B7DDE0</accession>
<evidence type="ECO:0000313" key="2">
    <source>
        <dbReference type="Proteomes" id="UP000324222"/>
    </source>
</evidence>
<comment type="caution">
    <text evidence="1">The sequence shown here is derived from an EMBL/GenBank/DDBJ whole genome shotgun (WGS) entry which is preliminary data.</text>
</comment>
<sequence>MQDVFCDTVWSISTVLVGQAGIATTQDLPQQCNCAKILRSRCTEMAVQEKQSMRCGISVLRQHCTAVEPKMNFFSKVNHDLILEFSIEPFDVITVAMMKKNHQQW</sequence>
<name>A0A5B7DDE0_PORTR</name>